<name>G7H3V1_9ACTN</name>
<evidence type="ECO:0000256" key="1">
    <source>
        <dbReference type="SAM" id="MobiDB-lite"/>
    </source>
</evidence>
<feature type="compositionally biased region" description="Low complexity" evidence="1">
    <location>
        <begin position="56"/>
        <end position="65"/>
    </location>
</feature>
<keyword evidence="5" id="KW-1185">Reference proteome</keyword>
<dbReference type="Proteomes" id="UP000035088">
    <property type="component" value="Unassembled WGS sequence"/>
</dbReference>
<evidence type="ECO:0000313" key="5">
    <source>
        <dbReference type="Proteomes" id="UP000035088"/>
    </source>
</evidence>
<feature type="transmembrane region" description="Helical" evidence="2">
    <location>
        <begin position="213"/>
        <end position="234"/>
    </location>
</feature>
<evidence type="ECO:0000256" key="2">
    <source>
        <dbReference type="SAM" id="Phobius"/>
    </source>
</evidence>
<evidence type="ECO:0000313" key="4">
    <source>
        <dbReference type="EMBL" id="GAB10526.1"/>
    </source>
</evidence>
<dbReference type="EMBL" id="BAEE01000058">
    <property type="protein sequence ID" value="GAB10526.1"/>
    <property type="molecule type" value="Genomic_DNA"/>
</dbReference>
<keyword evidence="3" id="KW-0732">Signal</keyword>
<dbReference type="AlphaFoldDB" id="G7H3V1"/>
<dbReference type="STRING" id="1073574.GOARA_058_00090"/>
<feature type="region of interest" description="Disordered" evidence="1">
    <location>
        <begin position="41"/>
        <end position="65"/>
    </location>
</feature>
<feature type="signal peptide" evidence="3">
    <location>
        <begin position="1"/>
        <end position="31"/>
    </location>
</feature>
<feature type="chain" id="PRO_5003495149" evidence="3">
    <location>
        <begin position="32"/>
        <end position="494"/>
    </location>
</feature>
<keyword evidence="2" id="KW-0472">Membrane</keyword>
<reference evidence="4 5" key="1">
    <citation type="submission" date="2011-11" db="EMBL/GenBank/DDBJ databases">
        <title>Whole genome shotgun sequence of Gordonia araii NBRC 100433.</title>
        <authorList>
            <person name="Yoshida Y."/>
            <person name="Hosoyama A."/>
            <person name="Tsuchikane K."/>
            <person name="Katsumata H."/>
            <person name="Yamazaki S."/>
            <person name="Fujita N."/>
        </authorList>
    </citation>
    <scope>NUCLEOTIDE SEQUENCE [LARGE SCALE GENOMIC DNA]</scope>
    <source>
        <strain evidence="4 5">NBRC 100433</strain>
    </source>
</reference>
<proteinExistence type="predicted"/>
<evidence type="ECO:0000256" key="3">
    <source>
        <dbReference type="SAM" id="SignalP"/>
    </source>
</evidence>
<accession>G7H3V1</accession>
<gene>
    <name evidence="4" type="ORF">GOARA_058_00090</name>
</gene>
<organism evidence="4 5">
    <name type="scientific">Gordonia araii NBRC 100433</name>
    <dbReference type="NCBI Taxonomy" id="1073574"/>
    <lineage>
        <taxon>Bacteria</taxon>
        <taxon>Bacillati</taxon>
        <taxon>Actinomycetota</taxon>
        <taxon>Actinomycetes</taxon>
        <taxon>Mycobacteriales</taxon>
        <taxon>Gordoniaceae</taxon>
        <taxon>Gordonia</taxon>
    </lineage>
</organism>
<protein>
    <submittedName>
        <fullName evidence="4">Uncharacterized protein</fullName>
    </submittedName>
</protein>
<keyword evidence="2" id="KW-0812">Transmembrane</keyword>
<sequence>MLGRDRSVRRGRRSLAALALFASLVVGASFAGEHLAPAAVAAPTTAKPTAKKPKPGRAAPAAPAFPRNLSPTAKAECAGSQFVTLGVLFDSVFDSFLPILPAQIKKDAPAIKARARGDMKRLKISTLWISNHPYDMKADDDDPIMRYRDPISQHIVTQLVRVRNGETSHAISADNLTLAQAVETIFLYLYVTVLVPATIFRKSVPKLLDIGPIGLGTLISIPVILGVVGLTQLYKRMSVNLTLACIASVTDEEKAVAGKIEKDLRFAWAVPPMIRDIANEVSVADAENCRHIGTLPLKRIVARTSTFLQRTNPELAPQVRDVTRQLNLYMRNTRLHHNWIPADPADFNTAEWVLSQVSYMIPVVGGAPIEALIGLNRNHLDKLDFNETVPLSELTVSHSLTAAYYAYSLTAHVIEAIWTLGAADQASGLLSDIVNADIAPNLMPRTTGILTAPNFYGLVVFHNVLRSVCLDEDRTGPNIDNKSHNRRRYGIVHW</sequence>
<dbReference type="RefSeq" id="WP_007322601.1">
    <property type="nucleotide sequence ID" value="NZ_BAEE01000058.1"/>
</dbReference>
<feature type="transmembrane region" description="Helical" evidence="2">
    <location>
        <begin position="185"/>
        <end position="201"/>
    </location>
</feature>
<keyword evidence="2" id="KW-1133">Transmembrane helix</keyword>
<comment type="caution">
    <text evidence="4">The sequence shown here is derived from an EMBL/GenBank/DDBJ whole genome shotgun (WGS) entry which is preliminary data.</text>
</comment>